<keyword evidence="9 12" id="KW-0472">Membrane</keyword>
<feature type="chain" id="PRO_5012041267" description="Flagellar biosynthetic protein FliP" evidence="13">
    <location>
        <begin position="23"/>
        <end position="273"/>
    </location>
</feature>
<keyword evidence="8 12" id="KW-1133">Transmembrane helix</keyword>
<gene>
    <name evidence="12" type="primary">fliP</name>
    <name evidence="14" type="ORF">THTE_1110</name>
</gene>
<dbReference type="GO" id="GO:0005886">
    <property type="term" value="C:plasma membrane"/>
    <property type="evidence" value="ECO:0007669"/>
    <property type="project" value="UniProtKB-SubCell"/>
</dbReference>
<dbReference type="RefSeq" id="WP_237260197.1">
    <property type="nucleotide sequence ID" value="NZ_CP018477.1"/>
</dbReference>
<dbReference type="KEGG" id="ttf:THTE_1110"/>
<evidence type="ECO:0000256" key="1">
    <source>
        <dbReference type="ARBA" id="ARBA00006257"/>
    </source>
</evidence>
<keyword evidence="13" id="KW-0732">Signal</keyword>
<dbReference type="InterPro" id="IPR005838">
    <property type="entry name" value="T3SS_IM_P"/>
</dbReference>
<evidence type="ECO:0000256" key="6">
    <source>
        <dbReference type="ARBA" id="ARBA00022795"/>
    </source>
</evidence>
<keyword evidence="14" id="KW-0966">Cell projection</keyword>
<dbReference type="PANTHER" id="PTHR30587">
    <property type="entry name" value="FLAGELLAR BIOSYNTHETIC PROTEIN FLIP"/>
    <property type="match status" value="1"/>
</dbReference>
<proteinExistence type="inferred from homology"/>
<keyword evidence="4 12" id="KW-1003">Cell membrane</keyword>
<feature type="transmembrane region" description="Helical" evidence="12">
    <location>
        <begin position="249"/>
        <end position="266"/>
    </location>
</feature>
<dbReference type="Pfam" id="PF00813">
    <property type="entry name" value="FliP"/>
    <property type="match status" value="1"/>
</dbReference>
<evidence type="ECO:0000256" key="4">
    <source>
        <dbReference type="ARBA" id="ARBA00022475"/>
    </source>
</evidence>
<keyword evidence="15" id="KW-1185">Reference proteome</keyword>
<evidence type="ECO:0000256" key="12">
    <source>
        <dbReference type="RuleBase" id="RU362069"/>
    </source>
</evidence>
<reference evidence="14 15" key="1">
    <citation type="journal article" name="Front. Microbiol.">
        <title>Sugar Metabolism of the First Thermophilic Planctomycete Thermogutta terrifontis: Comparative Genomic and Transcriptomic Approaches.</title>
        <authorList>
            <person name="Elcheninov A.G."/>
            <person name="Menzel P."/>
            <person name="Gudbergsdottir S.R."/>
            <person name="Slesarev A.I."/>
            <person name="Kadnikov V.V."/>
            <person name="Krogh A."/>
            <person name="Bonch-Osmolovskaya E.A."/>
            <person name="Peng X."/>
            <person name="Kublanov I.V."/>
        </authorList>
    </citation>
    <scope>NUCLEOTIDE SEQUENCE [LARGE SCALE GENOMIC DNA]</scope>
    <source>
        <strain evidence="14 15">R1</strain>
    </source>
</reference>
<keyword evidence="3 12" id="KW-0813">Transport</keyword>
<comment type="function">
    <text evidence="12">Plays a role in the flagellum-specific transport system.</text>
</comment>
<dbReference type="PRINTS" id="PR01302">
    <property type="entry name" value="TYPE3IMPPROT"/>
</dbReference>
<comment type="similarity">
    <text evidence="1 12">Belongs to the FliP/MopC/SpaP family.</text>
</comment>
<name>A0A286RCM0_9BACT</name>
<dbReference type="NCBIfam" id="NF009438">
    <property type="entry name" value="PRK12797.1"/>
    <property type="match status" value="1"/>
</dbReference>
<feature type="transmembrane region" description="Helical" evidence="12">
    <location>
        <begin position="107"/>
        <end position="126"/>
    </location>
</feature>
<keyword evidence="7 12" id="KW-0653">Protein transport</keyword>
<evidence type="ECO:0000256" key="5">
    <source>
        <dbReference type="ARBA" id="ARBA00022692"/>
    </source>
</evidence>
<evidence type="ECO:0000256" key="10">
    <source>
        <dbReference type="ARBA" id="ARBA00023143"/>
    </source>
</evidence>
<dbReference type="Proteomes" id="UP000215086">
    <property type="component" value="Chromosome"/>
</dbReference>
<evidence type="ECO:0000256" key="2">
    <source>
        <dbReference type="ARBA" id="ARBA00021714"/>
    </source>
</evidence>
<feature type="transmembrane region" description="Helical" evidence="12">
    <location>
        <begin position="208"/>
        <end position="237"/>
    </location>
</feature>
<keyword evidence="6 12" id="KW-1005">Bacterial flagellum biogenesis</keyword>
<comment type="subcellular location">
    <subcellularLocation>
        <location evidence="12">Cell membrane</location>
        <topology evidence="12">Multi-pass membrane protein</topology>
    </subcellularLocation>
    <subcellularLocation>
        <location evidence="12">Bacterial flagellum basal body</location>
    </subcellularLocation>
</comment>
<dbReference type="EMBL" id="CP018477">
    <property type="protein sequence ID" value="ASV73712.1"/>
    <property type="molecule type" value="Genomic_DNA"/>
</dbReference>
<sequence>MVCVCTFLLAAVTALCGPRALADIPASNRPLSLEFPSTSTNSGSLSLLDPQNWTSPEGLSSALKIMLLLTVLSLAPAIILMTTSFIRVIVVLSLLRQALGTQNLPPSQVITGLSLFITLFVMAPVWQEVYQQAIVPYQQRQISLEEAWERGQKPIRRFMSLQIERCDNAEDVWLFLRYAHLEKEPETYDDVPLQVLVPAFMLSELKTAFLIGFQIFLPFLIIDMVVSTVLVSMGMLMMPPVLVSLPFKLLLFVLLDGWHLVVGMLMESFQPIT</sequence>
<accession>A0A286RCM0</accession>
<keyword evidence="5 12" id="KW-0812">Transmembrane</keyword>
<evidence type="ECO:0000313" key="14">
    <source>
        <dbReference type="EMBL" id="ASV73712.1"/>
    </source>
</evidence>
<dbReference type="GO" id="GO:0009425">
    <property type="term" value="C:bacterial-type flagellum basal body"/>
    <property type="evidence" value="ECO:0007669"/>
    <property type="project" value="UniProtKB-SubCell"/>
</dbReference>
<dbReference type="PRINTS" id="PR00951">
    <property type="entry name" value="FLGBIOSNFLIP"/>
</dbReference>
<feature type="signal peptide" evidence="13">
    <location>
        <begin position="1"/>
        <end position="22"/>
    </location>
</feature>
<dbReference type="AlphaFoldDB" id="A0A286RCM0"/>
<dbReference type="InterPro" id="IPR005837">
    <property type="entry name" value="FliP"/>
</dbReference>
<evidence type="ECO:0000256" key="7">
    <source>
        <dbReference type="ARBA" id="ARBA00022927"/>
    </source>
</evidence>
<organism evidence="14 15">
    <name type="scientific">Thermogutta terrifontis</name>
    <dbReference type="NCBI Taxonomy" id="1331910"/>
    <lineage>
        <taxon>Bacteria</taxon>
        <taxon>Pseudomonadati</taxon>
        <taxon>Planctomycetota</taxon>
        <taxon>Planctomycetia</taxon>
        <taxon>Pirellulales</taxon>
        <taxon>Thermoguttaceae</taxon>
        <taxon>Thermogutta</taxon>
    </lineage>
</organism>
<evidence type="ECO:0000256" key="3">
    <source>
        <dbReference type="ARBA" id="ARBA00022448"/>
    </source>
</evidence>
<keyword evidence="10" id="KW-0975">Bacterial flagellum</keyword>
<evidence type="ECO:0000313" key="15">
    <source>
        <dbReference type="Proteomes" id="UP000215086"/>
    </source>
</evidence>
<dbReference type="PROSITE" id="PS01061">
    <property type="entry name" value="FLIP_2"/>
    <property type="match status" value="1"/>
</dbReference>
<keyword evidence="14" id="KW-0282">Flagellum</keyword>
<evidence type="ECO:0000256" key="13">
    <source>
        <dbReference type="SAM" id="SignalP"/>
    </source>
</evidence>
<feature type="transmembrane region" description="Helical" evidence="12">
    <location>
        <begin position="65"/>
        <end position="95"/>
    </location>
</feature>
<evidence type="ECO:0000256" key="9">
    <source>
        <dbReference type="ARBA" id="ARBA00023136"/>
    </source>
</evidence>
<dbReference type="PANTHER" id="PTHR30587:SF0">
    <property type="entry name" value="FLAGELLAR BIOSYNTHETIC PROTEIN FLIP"/>
    <property type="match status" value="1"/>
</dbReference>
<keyword evidence="11 12" id="KW-1006">Bacterial flagellum protein export</keyword>
<protein>
    <recommendedName>
        <fullName evidence="2 12">Flagellar biosynthetic protein FliP</fullName>
    </recommendedName>
</protein>
<dbReference type="NCBIfam" id="TIGR01103">
    <property type="entry name" value="fliP"/>
    <property type="match status" value="1"/>
</dbReference>
<dbReference type="GO" id="GO:0044781">
    <property type="term" value="P:bacterial-type flagellum organization"/>
    <property type="evidence" value="ECO:0007669"/>
    <property type="project" value="UniProtKB-UniRule"/>
</dbReference>
<evidence type="ECO:0000256" key="11">
    <source>
        <dbReference type="ARBA" id="ARBA00023225"/>
    </source>
</evidence>
<evidence type="ECO:0000256" key="8">
    <source>
        <dbReference type="ARBA" id="ARBA00022989"/>
    </source>
</evidence>
<dbReference type="GO" id="GO:0009306">
    <property type="term" value="P:protein secretion"/>
    <property type="evidence" value="ECO:0007669"/>
    <property type="project" value="UniProtKB-UniRule"/>
</dbReference>
<keyword evidence="14" id="KW-0969">Cilium</keyword>